<feature type="repeat" description="PPR" evidence="2">
    <location>
        <begin position="532"/>
        <end position="566"/>
    </location>
</feature>
<dbReference type="GO" id="GO:0048731">
    <property type="term" value="P:system development"/>
    <property type="evidence" value="ECO:0007669"/>
    <property type="project" value="UniProtKB-ARBA"/>
</dbReference>
<feature type="repeat" description="PPR" evidence="2">
    <location>
        <begin position="669"/>
        <end position="704"/>
    </location>
</feature>
<keyword evidence="1" id="KW-0677">Repeat</keyword>
<comment type="caution">
    <text evidence="3">The sequence shown here is derived from an EMBL/GenBank/DDBJ whole genome shotgun (WGS) entry which is preliminary data.</text>
</comment>
<protein>
    <recommendedName>
        <fullName evidence="5">Pentatricopeptide repeat-containing protein</fullName>
    </recommendedName>
</protein>
<feature type="repeat" description="PPR" evidence="2">
    <location>
        <begin position="430"/>
        <end position="464"/>
    </location>
</feature>
<evidence type="ECO:0008006" key="5">
    <source>
        <dbReference type="Google" id="ProtNLM"/>
    </source>
</evidence>
<reference evidence="3" key="1">
    <citation type="submission" date="2021-08" db="EMBL/GenBank/DDBJ databases">
        <title>WGS assembly of Ceratopteris richardii.</title>
        <authorList>
            <person name="Marchant D.B."/>
            <person name="Chen G."/>
            <person name="Jenkins J."/>
            <person name="Shu S."/>
            <person name="Leebens-Mack J."/>
            <person name="Grimwood J."/>
            <person name="Schmutz J."/>
            <person name="Soltis P."/>
            <person name="Soltis D."/>
            <person name="Chen Z.-H."/>
        </authorList>
    </citation>
    <scope>NUCLEOTIDE SEQUENCE</scope>
    <source>
        <strain evidence="3">Whitten #5841</strain>
        <tissue evidence="3">Leaf</tissue>
    </source>
</reference>
<dbReference type="PANTHER" id="PTHR24015:SF548">
    <property type="entry name" value="OS08G0340900 PROTEIN"/>
    <property type="match status" value="1"/>
</dbReference>
<dbReference type="InterPro" id="IPR002885">
    <property type="entry name" value="PPR_rpt"/>
</dbReference>
<dbReference type="AlphaFoldDB" id="A0A8T2Q3N6"/>
<evidence type="ECO:0000313" key="4">
    <source>
        <dbReference type="Proteomes" id="UP000825935"/>
    </source>
</evidence>
<dbReference type="EMBL" id="CM035443">
    <property type="protein sequence ID" value="KAH7278285.1"/>
    <property type="molecule type" value="Genomic_DNA"/>
</dbReference>
<dbReference type="Pfam" id="PF13812">
    <property type="entry name" value="PPR_3"/>
    <property type="match status" value="1"/>
</dbReference>
<feature type="repeat" description="PPR" evidence="2">
    <location>
        <begin position="227"/>
        <end position="261"/>
    </location>
</feature>
<gene>
    <name evidence="3" type="ORF">KP509_38G034200</name>
</gene>
<evidence type="ECO:0000256" key="1">
    <source>
        <dbReference type="ARBA" id="ARBA00022737"/>
    </source>
</evidence>
<evidence type="ECO:0000313" key="3">
    <source>
        <dbReference type="EMBL" id="KAH7278285.1"/>
    </source>
</evidence>
<dbReference type="FunFam" id="1.25.40.10:FF:000158">
    <property type="entry name" value="pentatricopeptide repeat-containing protein At2g33680"/>
    <property type="match status" value="1"/>
</dbReference>
<accession>A0A8T2Q3N6</accession>
<dbReference type="FunFam" id="1.25.40.10:FF:000344">
    <property type="entry name" value="Pentatricopeptide repeat-containing protein"/>
    <property type="match status" value="1"/>
</dbReference>
<proteinExistence type="predicted"/>
<dbReference type="NCBIfam" id="TIGR00756">
    <property type="entry name" value="PPR"/>
    <property type="match status" value="5"/>
</dbReference>
<feature type="repeat" description="PPR" evidence="2">
    <location>
        <begin position="329"/>
        <end position="363"/>
    </location>
</feature>
<dbReference type="GO" id="GO:0003723">
    <property type="term" value="F:RNA binding"/>
    <property type="evidence" value="ECO:0007669"/>
    <property type="project" value="InterPro"/>
</dbReference>
<dbReference type="InterPro" id="IPR011990">
    <property type="entry name" value="TPR-like_helical_dom_sf"/>
</dbReference>
<sequence length="779" mass="86266">MEKLPCCMHVLSLLGKRNSRASFQYKSLGIDGLWIECWYNSFVNAPRLPNQIGLVHPCSRGISAFVLLLNDCSRKKDLCRGTKVHDEIEQSGLLEQCSDALVCMYARCGSLLKAINLFDRFRSKDVFTWTALIGGYANIGKGHKALSCFKRMRQEGISPSAATFVSILKACGDMRMLDKGEEIHNEILKHGLLKDNVVLNTALMGMYAKCGVLLKAQELLDKLPDPDVIAWNVLIMGYMDHGQFGQAWTCFERMQYEHVSPSVVTFACMLKICGNLKAADKGKHIHDEIIKLGLLGNNIVLGTALVDMYAKCGNFVKARQVLEELPVRDTISWTALIAGYSEYGKGLQALDCFEQMEYEGVSPNAVTFASVLKACGDTGEVAKGESIHDEVCKQHLLKDTVVGTALINMYCKFGALAKAQEVLKEFCVRDIIAWNALLSGYVDHGENAEGLDCFWQIQHERLSPNVVTFICALKACGNIGALVEGQSIHDQIRERDLLNSHTVLGTALVDMYAKCSALTKAAEVLKQLQNRDTMSWTALIAGYVEHGETTQAFECFEQMQEEGLIPNVVTLVCLLRATGRLGLSIWGEKIHDEISRQGLLAESVDLCIALVDMYAKCGALTKARQVLNELPLQNVSCWNALIAGYVQNGKFAEALIVFDEMKNEGLSPDEVTFVCVLSAYCRLGLMQEAQNCCLEMSTRFGLYPDSRQFTCMIDGFGRLGCLTQAVEMIEDLKFISRRDSFDSEVRPVLLGACQRWGDLNVGRWAFECTHHVKSVGAAA</sequence>
<dbReference type="InterPro" id="IPR046960">
    <property type="entry name" value="PPR_At4g14850-like_plant"/>
</dbReference>
<dbReference type="Proteomes" id="UP000825935">
    <property type="component" value="Chromosome 38"/>
</dbReference>
<dbReference type="Pfam" id="PF01535">
    <property type="entry name" value="PPR"/>
    <property type="match status" value="3"/>
</dbReference>
<keyword evidence="4" id="KW-1185">Reference proteome</keyword>
<dbReference type="GO" id="GO:0009451">
    <property type="term" value="P:RNA modification"/>
    <property type="evidence" value="ECO:0007669"/>
    <property type="project" value="InterPro"/>
</dbReference>
<dbReference type="SUPFAM" id="SSF48452">
    <property type="entry name" value="TPR-like"/>
    <property type="match status" value="1"/>
</dbReference>
<organism evidence="3 4">
    <name type="scientific">Ceratopteris richardii</name>
    <name type="common">Triangle waterfern</name>
    <dbReference type="NCBI Taxonomy" id="49495"/>
    <lineage>
        <taxon>Eukaryota</taxon>
        <taxon>Viridiplantae</taxon>
        <taxon>Streptophyta</taxon>
        <taxon>Embryophyta</taxon>
        <taxon>Tracheophyta</taxon>
        <taxon>Polypodiopsida</taxon>
        <taxon>Polypodiidae</taxon>
        <taxon>Polypodiales</taxon>
        <taxon>Pteridineae</taxon>
        <taxon>Pteridaceae</taxon>
        <taxon>Parkerioideae</taxon>
        <taxon>Ceratopteris</taxon>
    </lineage>
</organism>
<dbReference type="FunFam" id="1.25.40.10:FF:000381">
    <property type="entry name" value="Pentatricopeptide repeat-containing protein"/>
    <property type="match status" value="1"/>
</dbReference>
<evidence type="ECO:0000256" key="2">
    <source>
        <dbReference type="PROSITE-ProRule" id="PRU00708"/>
    </source>
</evidence>
<dbReference type="Gene3D" id="1.25.40.10">
    <property type="entry name" value="Tetratricopeptide repeat domain"/>
    <property type="match status" value="5"/>
</dbReference>
<feature type="repeat" description="PPR" evidence="2">
    <location>
        <begin position="125"/>
        <end position="159"/>
    </location>
</feature>
<dbReference type="Pfam" id="PF13041">
    <property type="entry name" value="PPR_2"/>
    <property type="match status" value="5"/>
</dbReference>
<name>A0A8T2Q3N6_CERRI</name>
<dbReference type="PROSITE" id="PS51375">
    <property type="entry name" value="PPR"/>
    <property type="match status" value="7"/>
</dbReference>
<feature type="repeat" description="PPR" evidence="2">
    <location>
        <begin position="634"/>
        <end position="668"/>
    </location>
</feature>
<dbReference type="PANTHER" id="PTHR24015">
    <property type="entry name" value="OS07G0578800 PROTEIN-RELATED"/>
    <property type="match status" value="1"/>
</dbReference>